<proteinExistence type="inferred from homology"/>
<evidence type="ECO:0000256" key="2">
    <source>
        <dbReference type="ARBA" id="ARBA00022801"/>
    </source>
</evidence>
<dbReference type="Gene3D" id="3.30.1120.10">
    <property type="match status" value="1"/>
</dbReference>
<dbReference type="Proteomes" id="UP001501496">
    <property type="component" value="Unassembled WGS sequence"/>
</dbReference>
<gene>
    <name evidence="5" type="ORF">GCM10022291_16960</name>
</gene>
<name>A0ABP8C7Z8_9FLAO</name>
<comment type="caution">
    <text evidence="5">The sequence shown here is derived from an EMBL/GenBank/DDBJ whole genome shotgun (WGS) entry which is preliminary data.</text>
</comment>
<dbReference type="InterPro" id="IPR050738">
    <property type="entry name" value="Sulfatase"/>
</dbReference>
<keyword evidence="6" id="KW-1185">Reference proteome</keyword>
<dbReference type="PANTHER" id="PTHR42693:SF53">
    <property type="entry name" value="ENDO-4-O-SULFATASE"/>
    <property type="match status" value="1"/>
</dbReference>
<dbReference type="Pfam" id="PF00884">
    <property type="entry name" value="Sulfatase"/>
    <property type="match status" value="1"/>
</dbReference>
<dbReference type="InterPro" id="IPR017850">
    <property type="entry name" value="Alkaline_phosphatase_core_sf"/>
</dbReference>
<feature type="domain" description="Sulfatase N-terminal" evidence="4">
    <location>
        <begin position="28"/>
        <end position="357"/>
    </location>
</feature>
<dbReference type="InterPro" id="IPR000917">
    <property type="entry name" value="Sulfatase_N"/>
</dbReference>
<evidence type="ECO:0000259" key="4">
    <source>
        <dbReference type="Pfam" id="PF00884"/>
    </source>
</evidence>
<dbReference type="RefSeq" id="WP_344787737.1">
    <property type="nucleotide sequence ID" value="NZ_BAABCA010000003.1"/>
</dbReference>
<accession>A0ABP8C7Z8</accession>
<evidence type="ECO:0000313" key="5">
    <source>
        <dbReference type="EMBL" id="GAA4235343.1"/>
    </source>
</evidence>
<protein>
    <recommendedName>
        <fullName evidence="4">Sulfatase N-terminal domain-containing protein</fullName>
    </recommendedName>
</protein>
<evidence type="ECO:0000256" key="1">
    <source>
        <dbReference type="ARBA" id="ARBA00008779"/>
    </source>
</evidence>
<organism evidence="5 6">
    <name type="scientific">Postechiella marina</name>
    <dbReference type="NCBI Taxonomy" id="943941"/>
    <lineage>
        <taxon>Bacteria</taxon>
        <taxon>Pseudomonadati</taxon>
        <taxon>Bacteroidota</taxon>
        <taxon>Flavobacteriia</taxon>
        <taxon>Flavobacteriales</taxon>
        <taxon>Flavobacteriaceae</taxon>
        <taxon>Postechiella</taxon>
    </lineage>
</organism>
<dbReference type="EMBL" id="BAABCA010000003">
    <property type="protein sequence ID" value="GAA4235343.1"/>
    <property type="molecule type" value="Genomic_DNA"/>
</dbReference>
<keyword evidence="3" id="KW-0732">Signal</keyword>
<feature type="signal peptide" evidence="3">
    <location>
        <begin position="1"/>
        <end position="25"/>
    </location>
</feature>
<dbReference type="SUPFAM" id="SSF53649">
    <property type="entry name" value="Alkaline phosphatase-like"/>
    <property type="match status" value="1"/>
</dbReference>
<keyword evidence="2" id="KW-0378">Hydrolase</keyword>
<dbReference type="Gene3D" id="3.40.720.10">
    <property type="entry name" value="Alkaline Phosphatase, subunit A"/>
    <property type="match status" value="1"/>
</dbReference>
<evidence type="ECO:0000256" key="3">
    <source>
        <dbReference type="SAM" id="SignalP"/>
    </source>
</evidence>
<reference evidence="6" key="1">
    <citation type="journal article" date="2019" name="Int. J. Syst. Evol. Microbiol.">
        <title>The Global Catalogue of Microorganisms (GCM) 10K type strain sequencing project: providing services to taxonomists for standard genome sequencing and annotation.</title>
        <authorList>
            <consortium name="The Broad Institute Genomics Platform"/>
            <consortium name="The Broad Institute Genome Sequencing Center for Infectious Disease"/>
            <person name="Wu L."/>
            <person name="Ma J."/>
        </authorList>
    </citation>
    <scope>NUCLEOTIDE SEQUENCE [LARGE SCALE GENOMIC DNA]</scope>
    <source>
        <strain evidence="6">JCM 17630</strain>
    </source>
</reference>
<comment type="similarity">
    <text evidence="1">Belongs to the sulfatase family.</text>
</comment>
<dbReference type="PANTHER" id="PTHR42693">
    <property type="entry name" value="ARYLSULFATASE FAMILY MEMBER"/>
    <property type="match status" value="1"/>
</dbReference>
<sequence>MNFIKKIHLLLASTFLFLTSCIAQTERPNILLVLCDDLGYADVGFNGSTDIVTPEMDKLAKNGVVFTSAYVAHPFCGPSRASLLTGRYSQEIGTPFNLHSNSSQKNEDNMGVPLKDVFMSKVLQNSGYYTSAFGKWHLGAAPKYHPNNRGFDNYYGFIGGGHDYFPEQYLKIYEKQLKAGNKNIRDYYLPLEHNKKEVRETEYITDALSREAVNGIKLASKNKDPFFIYLAYNAPHVPLQAKKDDMQKFAHIQDKDRRTYAAMVYAVDRGMGEIVKTLKETNQFDNTLIVFLSDNGGNFDHGASNYPLKGTKGDAWEGGYRVPMFFHWPNKIKTGKKFDHPVSSLDIYPTFAKLAGASLPKNNKLDGKEIMDDVINNKEPHKDELIYCLRYRHGHCDVGARQGDWKITRVGNEPWRLTNITADIGEKKNMGGRYPERLKNMVAETKKWTETFITPLWYYSAQDEEMWNDGRMPKYDETFEVDKLIKPASGH</sequence>
<dbReference type="PROSITE" id="PS51257">
    <property type="entry name" value="PROKAR_LIPOPROTEIN"/>
    <property type="match status" value="1"/>
</dbReference>
<feature type="chain" id="PRO_5047043866" description="Sulfatase N-terminal domain-containing protein" evidence="3">
    <location>
        <begin position="26"/>
        <end position="491"/>
    </location>
</feature>
<evidence type="ECO:0000313" key="6">
    <source>
        <dbReference type="Proteomes" id="UP001501496"/>
    </source>
</evidence>